<dbReference type="Pfam" id="PF22871">
    <property type="entry name" value="AimR"/>
    <property type="match status" value="1"/>
</dbReference>
<comment type="caution">
    <text evidence="1">The sequence shown here is derived from an EMBL/GenBank/DDBJ whole genome shotgun (WGS) entry which is preliminary data.</text>
</comment>
<sequence>MVESNQDIAEYLSTADDVEQAILNLDPNSHLARTALEYAINNSMTNVLDELIEKLLTSDNEESQSWAEVYRIDREVVKGNLSLIEATNKLTYMKSEAKELNALRKIFQLYNYHDLKYFEMVSTLSELVQAEIEELVNGYIKKSLISRLGLVMQAVYLHLNDLEKCRNYGNIILDNAVTEKARGVALRNIANSYTLINYDIAIMYFNESKALFQKLGQHVELTNSQRSLNFAHCYWNKQENFSRTSPYNAPEEIQGYAYYLIKNKEYTQAEKLLEQLQTNITNNFQLGFQYYYKGLIKNCEDYFLESVTHFKKAGDYYYRNLPLIELKKIGVNNVVLDALRV</sequence>
<dbReference type="InterPro" id="IPR047705">
    <property type="entry name" value="AimR-like"/>
</dbReference>
<dbReference type="RefSeq" id="WP_275120034.1">
    <property type="nucleotide sequence ID" value="NZ_JAOTPO010000016.1"/>
</dbReference>
<organism evidence="1 2">
    <name type="scientific">Alkalihalobacterium chitinilyticum</name>
    <dbReference type="NCBI Taxonomy" id="2980103"/>
    <lineage>
        <taxon>Bacteria</taxon>
        <taxon>Bacillati</taxon>
        <taxon>Bacillota</taxon>
        <taxon>Bacilli</taxon>
        <taxon>Bacillales</taxon>
        <taxon>Bacillaceae</taxon>
        <taxon>Alkalihalobacterium</taxon>
    </lineage>
</organism>
<dbReference type="EMBL" id="JAOTPO010000016">
    <property type="protein sequence ID" value="MDE5415431.1"/>
    <property type="molecule type" value="Genomic_DNA"/>
</dbReference>
<proteinExistence type="predicted"/>
<reference evidence="1" key="1">
    <citation type="submission" date="2024-05" db="EMBL/GenBank/DDBJ databases">
        <title>Alkalihalobacillus sp. strain MEB203 novel alkaliphilic bacterium from Lonar Lake, India.</title>
        <authorList>
            <person name="Joshi A."/>
            <person name="Thite S."/>
            <person name="Mengade P."/>
        </authorList>
    </citation>
    <scope>NUCLEOTIDE SEQUENCE</scope>
    <source>
        <strain evidence="1">MEB 203</strain>
    </source>
</reference>
<keyword evidence="2" id="KW-1185">Reference proteome</keyword>
<dbReference type="NCBIfam" id="NF038310">
    <property type="entry name" value="lysogeny_AimR"/>
    <property type="match status" value="1"/>
</dbReference>
<dbReference type="SUPFAM" id="SSF48452">
    <property type="entry name" value="TPR-like"/>
    <property type="match status" value="1"/>
</dbReference>
<keyword evidence="1" id="KW-0675">Receptor</keyword>
<gene>
    <name evidence="1" type="ORF">N7Z68_18885</name>
</gene>
<accession>A0ABT5VIZ7</accession>
<protein>
    <submittedName>
        <fullName evidence="1">AimR family lysis-lysogeny pheromone receptor</fullName>
    </submittedName>
</protein>
<dbReference type="InterPro" id="IPR011990">
    <property type="entry name" value="TPR-like_helical_dom_sf"/>
</dbReference>
<dbReference type="Proteomes" id="UP001148125">
    <property type="component" value="Unassembled WGS sequence"/>
</dbReference>
<evidence type="ECO:0000313" key="2">
    <source>
        <dbReference type="Proteomes" id="UP001148125"/>
    </source>
</evidence>
<name>A0ABT5VIZ7_9BACI</name>
<evidence type="ECO:0000313" key="1">
    <source>
        <dbReference type="EMBL" id="MDE5415431.1"/>
    </source>
</evidence>